<comment type="caution">
    <text evidence="1">The sequence shown here is derived from an EMBL/GenBank/DDBJ whole genome shotgun (WGS) entry which is preliminary data.</text>
</comment>
<evidence type="ECO:0000313" key="1">
    <source>
        <dbReference type="EMBL" id="KKL54581.1"/>
    </source>
</evidence>
<dbReference type="AlphaFoldDB" id="A0A0F9DL27"/>
<accession>A0A0F9DL27</accession>
<name>A0A0F9DL27_9ZZZZ</name>
<protein>
    <submittedName>
        <fullName evidence="1">Uncharacterized protein</fullName>
    </submittedName>
</protein>
<organism evidence="1">
    <name type="scientific">marine sediment metagenome</name>
    <dbReference type="NCBI Taxonomy" id="412755"/>
    <lineage>
        <taxon>unclassified sequences</taxon>
        <taxon>metagenomes</taxon>
        <taxon>ecological metagenomes</taxon>
    </lineage>
</organism>
<feature type="non-terminal residue" evidence="1">
    <location>
        <position position="39"/>
    </location>
</feature>
<gene>
    <name evidence="1" type="ORF">LCGC14_2264020</name>
</gene>
<sequence length="39" mass="4199">MGVGTDVQGGEVTEGITQAEASKLISEWLPFTEGREFDI</sequence>
<proteinExistence type="predicted"/>
<dbReference type="EMBL" id="LAZR01031149">
    <property type="protein sequence ID" value="KKL54581.1"/>
    <property type="molecule type" value="Genomic_DNA"/>
</dbReference>
<reference evidence="1" key="1">
    <citation type="journal article" date="2015" name="Nature">
        <title>Complex archaea that bridge the gap between prokaryotes and eukaryotes.</title>
        <authorList>
            <person name="Spang A."/>
            <person name="Saw J.H."/>
            <person name="Jorgensen S.L."/>
            <person name="Zaremba-Niedzwiedzka K."/>
            <person name="Martijn J."/>
            <person name="Lind A.E."/>
            <person name="van Eijk R."/>
            <person name="Schleper C."/>
            <person name="Guy L."/>
            <person name="Ettema T.J."/>
        </authorList>
    </citation>
    <scope>NUCLEOTIDE SEQUENCE</scope>
</reference>